<proteinExistence type="predicted"/>
<feature type="transmembrane region" description="Helical" evidence="8">
    <location>
        <begin position="338"/>
        <end position="360"/>
    </location>
</feature>
<evidence type="ECO:0000256" key="2">
    <source>
        <dbReference type="ARBA" id="ARBA00022490"/>
    </source>
</evidence>
<dbReference type="Gene3D" id="1.10.238.10">
    <property type="entry name" value="EF-hand"/>
    <property type="match status" value="1"/>
</dbReference>
<comment type="caution">
    <text evidence="11">The sequence shown here is derived from an EMBL/GenBank/DDBJ whole genome shotgun (WGS) entry which is preliminary data.</text>
</comment>
<keyword evidence="12" id="KW-1185">Reference proteome</keyword>
<keyword evidence="5" id="KW-0106">Calcium</keyword>
<dbReference type="PROSITE" id="PS00018">
    <property type="entry name" value="EF_HAND_1"/>
    <property type="match status" value="1"/>
</dbReference>
<dbReference type="SUPFAM" id="SSF50156">
    <property type="entry name" value="PDZ domain-like"/>
    <property type="match status" value="3"/>
</dbReference>
<gene>
    <name evidence="11" type="ORF">Ctob_013414</name>
</gene>
<name>A0A0M0JXI3_9EUKA</name>
<dbReference type="Gene3D" id="2.30.42.10">
    <property type="match status" value="1"/>
</dbReference>
<dbReference type="InterPro" id="IPR041370">
    <property type="entry name" value="Mlase_EEF1AKMT1/ZCCHC4"/>
</dbReference>
<feature type="domain" description="EF-hand" evidence="10">
    <location>
        <begin position="1226"/>
        <end position="1262"/>
    </location>
</feature>
<dbReference type="CDD" id="cd00051">
    <property type="entry name" value="EFh"/>
    <property type="match status" value="1"/>
</dbReference>
<dbReference type="OrthoDB" id="206354at2759"/>
<feature type="coiled-coil region" evidence="6">
    <location>
        <begin position="901"/>
        <end position="963"/>
    </location>
</feature>
<evidence type="ECO:0000256" key="8">
    <source>
        <dbReference type="SAM" id="Phobius"/>
    </source>
</evidence>
<feature type="domain" description="PDZ" evidence="9">
    <location>
        <begin position="188"/>
        <end position="240"/>
    </location>
</feature>
<keyword evidence="8" id="KW-1133">Transmembrane helix</keyword>
<evidence type="ECO:0000256" key="3">
    <source>
        <dbReference type="ARBA" id="ARBA00022603"/>
    </source>
</evidence>
<dbReference type="GO" id="GO:0016279">
    <property type="term" value="F:protein-lysine N-methyltransferase activity"/>
    <property type="evidence" value="ECO:0007669"/>
    <property type="project" value="InterPro"/>
</dbReference>
<feature type="transmembrane region" description="Helical" evidence="8">
    <location>
        <begin position="121"/>
        <end position="146"/>
    </location>
</feature>
<comment type="subcellular location">
    <subcellularLocation>
        <location evidence="1">Cytoplasm</location>
    </subcellularLocation>
</comment>
<dbReference type="GO" id="GO:0005737">
    <property type="term" value="C:cytoplasm"/>
    <property type="evidence" value="ECO:0007669"/>
    <property type="project" value="UniProtKB-SubCell"/>
</dbReference>
<keyword evidence="4" id="KW-0808">Transferase</keyword>
<evidence type="ECO:0000256" key="6">
    <source>
        <dbReference type="SAM" id="Coils"/>
    </source>
</evidence>
<evidence type="ECO:0000259" key="9">
    <source>
        <dbReference type="PROSITE" id="PS50106"/>
    </source>
</evidence>
<evidence type="ECO:0000313" key="11">
    <source>
        <dbReference type="EMBL" id="KOO30848.1"/>
    </source>
</evidence>
<feature type="region of interest" description="Disordered" evidence="7">
    <location>
        <begin position="1485"/>
        <end position="1512"/>
    </location>
</feature>
<dbReference type="InterPro" id="IPR018247">
    <property type="entry name" value="EF_Hand_1_Ca_BS"/>
</dbReference>
<keyword evidence="3" id="KW-0489">Methyltransferase</keyword>
<dbReference type="InterPro" id="IPR036034">
    <property type="entry name" value="PDZ_sf"/>
</dbReference>
<evidence type="ECO:0000256" key="7">
    <source>
        <dbReference type="SAM" id="MobiDB-lite"/>
    </source>
</evidence>
<dbReference type="PROSITE" id="PS50222">
    <property type="entry name" value="EF_HAND_2"/>
    <property type="match status" value="1"/>
</dbReference>
<dbReference type="InterPro" id="IPR002048">
    <property type="entry name" value="EF_hand_dom"/>
</dbReference>
<protein>
    <submittedName>
        <fullName evidence="11">Uncharacterized protein</fullName>
    </submittedName>
</protein>
<keyword evidence="6" id="KW-0175">Coiled coil</keyword>
<dbReference type="Proteomes" id="UP000037460">
    <property type="component" value="Unassembled WGS sequence"/>
</dbReference>
<feature type="domain" description="PDZ" evidence="9">
    <location>
        <begin position="751"/>
        <end position="803"/>
    </location>
</feature>
<keyword evidence="2" id="KW-0963">Cytoplasm</keyword>
<evidence type="ECO:0000256" key="5">
    <source>
        <dbReference type="ARBA" id="ARBA00022837"/>
    </source>
</evidence>
<dbReference type="PANTHER" id="PTHR13200">
    <property type="entry name" value="EEF1A LYSINE METHYLTRANSFERASE 1"/>
    <property type="match status" value="1"/>
</dbReference>
<evidence type="ECO:0000256" key="1">
    <source>
        <dbReference type="ARBA" id="ARBA00004496"/>
    </source>
</evidence>
<feature type="coiled-coil region" evidence="6">
    <location>
        <begin position="1113"/>
        <end position="1147"/>
    </location>
</feature>
<keyword evidence="8" id="KW-0812">Transmembrane</keyword>
<reference evidence="12" key="1">
    <citation type="journal article" date="2015" name="PLoS Genet.">
        <title>Genome Sequence and Transcriptome Analyses of Chrysochromulina tobin: Metabolic Tools for Enhanced Algal Fitness in the Prominent Order Prymnesiales (Haptophyceae).</title>
        <authorList>
            <person name="Hovde B.T."/>
            <person name="Deodato C.R."/>
            <person name="Hunsperger H.M."/>
            <person name="Ryken S.A."/>
            <person name="Yost W."/>
            <person name="Jha R.K."/>
            <person name="Patterson J."/>
            <person name="Monnat R.J. Jr."/>
            <person name="Barlow S.B."/>
            <person name="Starkenburg S.R."/>
            <person name="Cattolico R.A."/>
        </authorList>
    </citation>
    <scope>NUCLEOTIDE SEQUENCE</scope>
    <source>
        <strain evidence="12">CCMP291</strain>
    </source>
</reference>
<evidence type="ECO:0000313" key="12">
    <source>
        <dbReference type="Proteomes" id="UP000037460"/>
    </source>
</evidence>
<dbReference type="InterPro" id="IPR011992">
    <property type="entry name" value="EF-hand-dom_pair"/>
</dbReference>
<evidence type="ECO:0000256" key="4">
    <source>
        <dbReference type="ARBA" id="ARBA00022679"/>
    </source>
</evidence>
<sequence>MIEEISTVANGILVASLSTAVLVQFGTIVADALGWRFTFSVDSAVFVSSVQLGVADDLSWLCGEISFLGSGRQTPYNSVDLSHQAPSGDAPVSSLRRLLRSLPHHEELDALSPELRTLLNLLITFSLAVILTYVLYGTLLLLWRYVVNGPFYKWRKLAYGTFQVPSTAVNHIIQVGNKRVVVSYQAYTVEVTKDIGQRIGADLILGEHGIVVFALAPDSVLRRHDVEVGDEILSINDHSLNPRAEFNIDGDVLGPVEMFAKLAKISDSLELRIRSAKKSTDRPEWKESTTPNFYPFPKSLVWPAPLIFTCCMFATGLTRASFKVLTNTGALGCNNNCAGGVFVALFTILLLVALVALGIMDLDRFCKGEYKYDERIRWKPSPMASRPSRVLDPYYRWIAELRLKMACAQMVGSDRLGRYLPRRTSPPKTSRMSTISSVVANVGMRVGKSAAVKYLVRPPEVREEKRQQRKIHMEKKLEKKLEASTYTINLTKQVGERLGAKFIVGSHGIILQSVAPDSLLQGLTLVKIGDEVLSINGNALNPDAEYELNGRAVGPVEMFAKLAQISSSVELRILRRRRTEAVSQRATATLDLIAAKWNEKVDAKVKARAEAKRLSVMKRTVKEAEAEAREEARLAAKVEKRRVEVAKAEAAKFAAEAKAQEQAKALWARQEAKRQHALAEAARQEAKRQAARADVEAKARAKIEAQAEAKAAAEAKVAALAVKRSLPTPSEQKKLEKQKKLEEKLMESTYTIKLTKPVGQRLGAELYEGKYGVIVCALAQDSVLIPYGVKVGDEVLSVNGNALDPDAEYELNGRAVGPVEMFAKLAQISNSLVLDIRHADPGSPSRAEAEQKRAERTRARVEAAIAKEKLAAEQRAAAARVESEGAIAAASAETGAAVEGLWLQQKAKVEAEAKLQQAEAEAAAAVAAEAAASADHEFAAARAKAAEAAKEKAIAELMAAREKRNMAQYVQAVADGENVKAVQAVADEIDRARSTRDAEKARVLAAAAAEREAAVRAADQQMASALQKHDKAVALASEAAEAWARAEAEANAAEAEMESAVRARLQQVKDKDRAAEAKAAAAVAIAASEAAKARAQQAEQASAAAALEQASAMRAAEEEIERALATRDAAIARAAAAEETAETLKEKTAAVHAADRQMKSALQLRNESSARASEAAQAFARADAEMKAAEAVAEAAIQAASDAQLIAPSKAERAERSKAMETMPPERLEALRKEFELKLDADGSGRIDFEEMADKMRELGFEDDEIRARLKKGDLDGDFQLDFDEYIKQVPEPDAVVIDLLRGRGFSEDLVEAGAEKARKLVAKGMSRHGAIAGGTALAELMKFGVTNRVLDIDEALRDAEPGFVYYDFHHPTRLPEELRGAFHMCVIDPPYITLDVWRHYAATASWLLHDGGLVLCTTVVENAAFLKATFGTLPCTYLPSIPQLPYQYAAFANFAAPSLAVRNVEVPLDPADVLAAAAAASATTASDDAQPQASGSAPNSREAPLRGAGPGAYDFEALLQAELARHGQHQQHP</sequence>
<feature type="coiled-coil region" evidence="6">
    <location>
        <begin position="607"/>
        <end position="716"/>
    </location>
</feature>
<dbReference type="Pfam" id="PF10237">
    <property type="entry name" value="N6-adenineMlase"/>
    <property type="match status" value="1"/>
</dbReference>
<keyword evidence="8" id="KW-0472">Membrane</keyword>
<dbReference type="GO" id="GO:0032259">
    <property type="term" value="P:methylation"/>
    <property type="evidence" value="ECO:0007669"/>
    <property type="project" value="UniProtKB-KW"/>
</dbReference>
<dbReference type="SUPFAM" id="SSF47473">
    <property type="entry name" value="EF-hand"/>
    <property type="match status" value="1"/>
</dbReference>
<organism evidence="11 12">
    <name type="scientific">Chrysochromulina tobinii</name>
    <dbReference type="NCBI Taxonomy" id="1460289"/>
    <lineage>
        <taxon>Eukaryota</taxon>
        <taxon>Haptista</taxon>
        <taxon>Haptophyta</taxon>
        <taxon>Prymnesiophyceae</taxon>
        <taxon>Prymnesiales</taxon>
        <taxon>Chrysochromulinaceae</taxon>
        <taxon>Chrysochromulina</taxon>
    </lineage>
</organism>
<dbReference type="PANTHER" id="PTHR13200:SF1">
    <property type="entry name" value="NUCLEIC ACID BINDING PROTEIN"/>
    <property type="match status" value="1"/>
</dbReference>
<dbReference type="InterPro" id="IPR019369">
    <property type="entry name" value="Efm5/EEF1AKMT1"/>
</dbReference>
<evidence type="ECO:0000259" key="10">
    <source>
        <dbReference type="PROSITE" id="PS50222"/>
    </source>
</evidence>
<feature type="domain" description="PDZ" evidence="9">
    <location>
        <begin position="487"/>
        <end position="577"/>
    </location>
</feature>
<dbReference type="PROSITE" id="PS50106">
    <property type="entry name" value="PDZ"/>
    <property type="match status" value="3"/>
</dbReference>
<accession>A0A0M0JXI3</accession>
<dbReference type="GO" id="GO:0005509">
    <property type="term" value="F:calcium ion binding"/>
    <property type="evidence" value="ECO:0007669"/>
    <property type="project" value="InterPro"/>
</dbReference>
<feature type="transmembrane region" description="Helical" evidence="8">
    <location>
        <begin position="12"/>
        <end position="35"/>
    </location>
</feature>
<dbReference type="EMBL" id="JWZX01002147">
    <property type="protein sequence ID" value="KOO30848.1"/>
    <property type="molecule type" value="Genomic_DNA"/>
</dbReference>
<dbReference type="InterPro" id="IPR001478">
    <property type="entry name" value="PDZ"/>
</dbReference>
<feature type="coiled-coil region" evidence="6">
    <location>
        <begin position="1036"/>
        <end position="1063"/>
    </location>
</feature>
<dbReference type="SMART" id="SM00228">
    <property type="entry name" value="PDZ"/>
    <property type="match status" value="3"/>
</dbReference>